<organism evidence="1">
    <name type="scientific">Glycine max</name>
    <name type="common">Soybean</name>
    <name type="synonym">Glycine hispida</name>
    <dbReference type="NCBI Taxonomy" id="3847"/>
    <lineage>
        <taxon>Eukaryota</taxon>
        <taxon>Viridiplantae</taxon>
        <taxon>Streptophyta</taxon>
        <taxon>Embryophyta</taxon>
        <taxon>Tracheophyta</taxon>
        <taxon>Spermatophyta</taxon>
        <taxon>Magnoliopsida</taxon>
        <taxon>eudicotyledons</taxon>
        <taxon>Gunneridae</taxon>
        <taxon>Pentapetalae</taxon>
        <taxon>rosids</taxon>
        <taxon>fabids</taxon>
        <taxon>Fabales</taxon>
        <taxon>Fabaceae</taxon>
        <taxon>Papilionoideae</taxon>
        <taxon>50 kb inversion clade</taxon>
        <taxon>NPAAA clade</taxon>
        <taxon>indigoferoid/millettioid clade</taxon>
        <taxon>Phaseoleae</taxon>
        <taxon>Glycine</taxon>
        <taxon>Glycine subgen. Soja</taxon>
    </lineage>
</organism>
<dbReference type="InParanoid" id="A0A0R0HR04"/>
<evidence type="ECO:0000313" key="3">
    <source>
        <dbReference type="Proteomes" id="UP000008827"/>
    </source>
</evidence>
<dbReference type="Gramene" id="KRH30099">
    <property type="protein sequence ID" value="KRH30099"/>
    <property type="gene ID" value="GLYMA_11G158300"/>
</dbReference>
<keyword evidence="3" id="KW-1185">Reference proteome</keyword>
<evidence type="ECO:0000313" key="1">
    <source>
        <dbReference type="EMBL" id="KRH30099.1"/>
    </source>
</evidence>
<dbReference type="EMBL" id="CM000844">
    <property type="protein sequence ID" value="KRH30099.1"/>
    <property type="molecule type" value="Genomic_DNA"/>
</dbReference>
<reference evidence="1 2" key="1">
    <citation type="journal article" date="2010" name="Nature">
        <title>Genome sequence of the palaeopolyploid soybean.</title>
        <authorList>
            <person name="Schmutz J."/>
            <person name="Cannon S.B."/>
            <person name="Schlueter J."/>
            <person name="Ma J."/>
            <person name="Mitros T."/>
            <person name="Nelson W."/>
            <person name="Hyten D.L."/>
            <person name="Song Q."/>
            <person name="Thelen J.J."/>
            <person name="Cheng J."/>
            <person name="Xu D."/>
            <person name="Hellsten U."/>
            <person name="May G.D."/>
            <person name="Yu Y."/>
            <person name="Sakurai T."/>
            <person name="Umezawa T."/>
            <person name="Bhattacharyya M.K."/>
            <person name="Sandhu D."/>
            <person name="Valliyodan B."/>
            <person name="Lindquist E."/>
            <person name="Peto M."/>
            <person name="Grant D."/>
            <person name="Shu S."/>
            <person name="Goodstein D."/>
            <person name="Barry K."/>
            <person name="Futrell-Griggs M."/>
            <person name="Abernathy B."/>
            <person name="Du J."/>
            <person name="Tian Z."/>
            <person name="Zhu L."/>
            <person name="Gill N."/>
            <person name="Joshi T."/>
            <person name="Libault M."/>
            <person name="Sethuraman A."/>
            <person name="Zhang X.-C."/>
            <person name="Shinozaki K."/>
            <person name="Nguyen H.T."/>
            <person name="Wing R.A."/>
            <person name="Cregan P."/>
            <person name="Specht J."/>
            <person name="Grimwood J."/>
            <person name="Rokhsar D."/>
            <person name="Stacey G."/>
            <person name="Shoemaker R.C."/>
            <person name="Jackson S.A."/>
        </authorList>
    </citation>
    <scope>NUCLEOTIDE SEQUENCE [LARGE SCALE GENOMIC DNA]</scope>
    <source>
        <strain evidence="2">cv. Williams 82</strain>
        <tissue evidence="1">Callus</tissue>
    </source>
</reference>
<gene>
    <name evidence="1" type="ORF">GLYMA_11G158300</name>
</gene>
<dbReference type="AlphaFoldDB" id="A0A0R0HR04"/>
<evidence type="ECO:0000313" key="2">
    <source>
        <dbReference type="EnsemblPlants" id="KRH30099"/>
    </source>
</evidence>
<sequence length="105" mass="13002">MNNACTLYRKDTKKNCKQHKEWPQVETKFTEEFTRLLVMKQEKNQHENHKQAMTNLHCNKDVQMQALTNLLKDHHHRYQHWRKMIKLQKPSFLWSQHTKRRNVNH</sequence>
<proteinExistence type="predicted"/>
<protein>
    <submittedName>
        <fullName evidence="1 2">Uncharacterized protein</fullName>
    </submittedName>
</protein>
<name>A0A0R0HR04_SOYBN</name>
<reference evidence="2" key="2">
    <citation type="submission" date="2018-02" db="UniProtKB">
        <authorList>
            <consortium name="EnsemblPlants"/>
        </authorList>
    </citation>
    <scope>IDENTIFICATION</scope>
    <source>
        <strain evidence="2">Williams 82</strain>
    </source>
</reference>
<dbReference type="EnsemblPlants" id="KRH30099">
    <property type="protein sequence ID" value="KRH30099"/>
    <property type="gene ID" value="GLYMA_11G158300"/>
</dbReference>
<dbReference type="Proteomes" id="UP000008827">
    <property type="component" value="Chromosome 11"/>
</dbReference>
<accession>A0A0R0HR04</accession>
<reference evidence="1" key="3">
    <citation type="submission" date="2018-07" db="EMBL/GenBank/DDBJ databases">
        <title>WGS assembly of Glycine max.</title>
        <authorList>
            <person name="Schmutz J."/>
            <person name="Cannon S."/>
            <person name="Schlueter J."/>
            <person name="Ma J."/>
            <person name="Mitros T."/>
            <person name="Nelson W."/>
            <person name="Hyten D."/>
            <person name="Song Q."/>
            <person name="Thelen J."/>
            <person name="Cheng J."/>
            <person name="Xu D."/>
            <person name="Hellsten U."/>
            <person name="May G."/>
            <person name="Yu Y."/>
            <person name="Sakurai T."/>
            <person name="Umezawa T."/>
            <person name="Bhattacharyya M."/>
            <person name="Sandhu D."/>
            <person name="Valliyodan B."/>
            <person name="Lindquist E."/>
            <person name="Peto M."/>
            <person name="Grant D."/>
            <person name="Shu S."/>
            <person name="Goodstein D."/>
            <person name="Barry K."/>
            <person name="Futrell-Griggs M."/>
            <person name="Abernathy B."/>
            <person name="Du J."/>
            <person name="Tian Z."/>
            <person name="Zhu L."/>
            <person name="Gill N."/>
            <person name="Joshi T."/>
            <person name="Libault M."/>
            <person name="Sethuraman A."/>
            <person name="Zhang X."/>
            <person name="Shinozaki K."/>
            <person name="Nguyen H."/>
            <person name="Wing R."/>
            <person name="Cregan P."/>
            <person name="Specht J."/>
            <person name="Grimwood J."/>
            <person name="Rokhsar D."/>
            <person name="Stacey G."/>
            <person name="Shoemaker R."/>
            <person name="Jackson S."/>
        </authorList>
    </citation>
    <scope>NUCLEOTIDE SEQUENCE</scope>
    <source>
        <tissue evidence="1">Callus</tissue>
    </source>
</reference>